<name>A0AAE3KGX1_9PSEU</name>
<protein>
    <submittedName>
        <fullName evidence="2">Uncharacterized protein</fullName>
    </submittedName>
</protein>
<keyword evidence="3" id="KW-1185">Reference proteome</keyword>
<reference evidence="2" key="1">
    <citation type="submission" date="2022-06" db="EMBL/GenBank/DDBJ databases">
        <title>Genomic Encyclopedia of Archaeal and Bacterial Type Strains, Phase II (KMG-II): from individual species to whole genera.</title>
        <authorList>
            <person name="Goeker M."/>
        </authorList>
    </citation>
    <scope>NUCLEOTIDE SEQUENCE</scope>
    <source>
        <strain evidence="2">DSM 43935</strain>
    </source>
</reference>
<comment type="caution">
    <text evidence="2">The sequence shown here is derived from an EMBL/GenBank/DDBJ whole genome shotgun (WGS) entry which is preliminary data.</text>
</comment>
<feature type="region of interest" description="Disordered" evidence="1">
    <location>
        <begin position="73"/>
        <end position="95"/>
    </location>
</feature>
<evidence type="ECO:0000313" key="2">
    <source>
        <dbReference type="EMBL" id="MCP2166297.1"/>
    </source>
</evidence>
<organism evidence="2 3">
    <name type="scientific">Goodfellowiella coeruleoviolacea</name>
    <dbReference type="NCBI Taxonomy" id="334858"/>
    <lineage>
        <taxon>Bacteria</taxon>
        <taxon>Bacillati</taxon>
        <taxon>Actinomycetota</taxon>
        <taxon>Actinomycetes</taxon>
        <taxon>Pseudonocardiales</taxon>
        <taxon>Pseudonocardiaceae</taxon>
        <taxon>Goodfellowiella</taxon>
    </lineage>
</organism>
<evidence type="ECO:0000256" key="1">
    <source>
        <dbReference type="SAM" id="MobiDB-lite"/>
    </source>
</evidence>
<dbReference type="Proteomes" id="UP001206128">
    <property type="component" value="Unassembled WGS sequence"/>
</dbReference>
<sequence>MGFNVTCTPGRDAAAGMVHITEELPALVVYLDPVNVAIQIPPQPGGAASLARFCRELARESLKLAEYLLGHDDGRHALGGQPDEQPAGSPDRQQQ</sequence>
<evidence type="ECO:0000313" key="3">
    <source>
        <dbReference type="Proteomes" id="UP001206128"/>
    </source>
</evidence>
<accession>A0AAE3KGX1</accession>
<proteinExistence type="predicted"/>
<gene>
    <name evidence="2" type="ORF">LX83_003156</name>
</gene>
<dbReference type="AlphaFoldDB" id="A0AAE3KGX1"/>
<dbReference type="RefSeq" id="WP_253771963.1">
    <property type="nucleotide sequence ID" value="NZ_JAMTCK010000006.1"/>
</dbReference>
<dbReference type="EMBL" id="JAMTCK010000006">
    <property type="protein sequence ID" value="MCP2166297.1"/>
    <property type="molecule type" value="Genomic_DNA"/>
</dbReference>